<dbReference type="PANTHER" id="PTHR37950">
    <property type="entry name" value="4-HYDROXYPHENYLACETATE CATABOLISM PROTEIN"/>
    <property type="match status" value="1"/>
</dbReference>
<sequence length="126" mass="14720">MPHIIVEYTDNIKQEVSMPSLLQKLNDVLVSKPDVFPVGGIRSRAIELHDYVVADGKEDDAFVHITLKIGGGRTEEQKKETLDELFEATKDHFQPLFDKRYLALSLEWFEFENKTYKHNNIHTRYK</sequence>
<keyword evidence="2" id="KW-1185">Reference proteome</keyword>
<protein>
    <submittedName>
        <fullName evidence="1">5-carboxymethyl-2-hydroxymuconate isomerase</fullName>
    </submittedName>
</protein>
<dbReference type="AlphaFoldDB" id="A0A0A5GJQ8"/>
<dbReference type="CDD" id="cd00580">
    <property type="entry name" value="CHMI"/>
    <property type="match status" value="1"/>
</dbReference>
<name>A0A0A5GJQ8_9BACI</name>
<dbReference type="OrthoDB" id="9814215at2"/>
<dbReference type="InterPro" id="IPR014347">
    <property type="entry name" value="Tautomerase/MIF_sf"/>
</dbReference>
<organism evidence="1 2">
    <name type="scientific">Pontibacillus marinus BH030004 = DSM 16465</name>
    <dbReference type="NCBI Taxonomy" id="1385511"/>
    <lineage>
        <taxon>Bacteria</taxon>
        <taxon>Bacillati</taxon>
        <taxon>Bacillota</taxon>
        <taxon>Bacilli</taxon>
        <taxon>Bacillales</taxon>
        <taxon>Bacillaceae</taxon>
        <taxon>Pontibacillus</taxon>
    </lineage>
</organism>
<dbReference type="Gene3D" id="3.30.429.10">
    <property type="entry name" value="Macrophage Migration Inhibitory Factor"/>
    <property type="match status" value="1"/>
</dbReference>
<accession>A0A0A5GJQ8</accession>
<dbReference type="Pfam" id="PF02962">
    <property type="entry name" value="CHMI"/>
    <property type="match status" value="1"/>
</dbReference>
<dbReference type="SUPFAM" id="SSF55331">
    <property type="entry name" value="Tautomerase/MIF"/>
    <property type="match status" value="1"/>
</dbReference>
<dbReference type="eggNOG" id="COG3232">
    <property type="taxonomic scope" value="Bacteria"/>
</dbReference>
<reference evidence="1 2" key="1">
    <citation type="submission" date="2013-08" db="EMBL/GenBank/DDBJ databases">
        <authorList>
            <person name="Huang J."/>
            <person name="Wang G."/>
        </authorList>
    </citation>
    <scope>NUCLEOTIDE SEQUENCE [LARGE SCALE GENOMIC DNA]</scope>
    <source>
        <strain evidence="1 2">BH030004</strain>
    </source>
</reference>
<dbReference type="EMBL" id="AVPF01000002">
    <property type="protein sequence ID" value="KGX91443.1"/>
    <property type="molecule type" value="Genomic_DNA"/>
</dbReference>
<dbReference type="PANTHER" id="PTHR37950:SF1">
    <property type="entry name" value="4-HYDROXYPHENYLACETATE CATABOLISM PROTEIN"/>
    <property type="match status" value="1"/>
</dbReference>
<evidence type="ECO:0000313" key="1">
    <source>
        <dbReference type="EMBL" id="KGX91443.1"/>
    </source>
</evidence>
<gene>
    <name evidence="1" type="ORF">N783_07755</name>
</gene>
<proteinExistence type="predicted"/>
<dbReference type="InterPro" id="IPR004220">
    <property type="entry name" value="5-COMe_2-OHmuconate_Isoase"/>
</dbReference>
<dbReference type="STRING" id="1385511.GCA_000425225_01404"/>
<keyword evidence="1" id="KW-0413">Isomerase</keyword>
<evidence type="ECO:0000313" key="2">
    <source>
        <dbReference type="Proteomes" id="UP000030403"/>
    </source>
</evidence>
<dbReference type="RefSeq" id="WP_027445748.1">
    <property type="nucleotide sequence ID" value="NZ_AULJ01000013.1"/>
</dbReference>
<dbReference type="GO" id="GO:0008704">
    <property type="term" value="F:5-carboxymethyl-2-hydroxymuconate delta-isomerase activity"/>
    <property type="evidence" value="ECO:0007669"/>
    <property type="project" value="InterPro"/>
</dbReference>
<comment type="caution">
    <text evidence="1">The sequence shown here is derived from an EMBL/GenBank/DDBJ whole genome shotgun (WGS) entry which is preliminary data.</text>
</comment>
<dbReference type="Proteomes" id="UP000030403">
    <property type="component" value="Unassembled WGS sequence"/>
</dbReference>